<protein>
    <recommendedName>
        <fullName evidence="3">ornithine aminotransferase</fullName>
        <ecNumber evidence="3">2.6.1.13</ecNumber>
    </recommendedName>
    <alternativeName>
        <fullName evidence="7">Ornithine--oxo-acid aminotransferase</fullName>
    </alternativeName>
</protein>
<dbReference type="PIRSF" id="PIRSF000521">
    <property type="entry name" value="Transaminase_4ab_Lys_Orn"/>
    <property type="match status" value="1"/>
</dbReference>
<dbReference type="InterPro" id="IPR015421">
    <property type="entry name" value="PyrdxlP-dep_Trfase_major"/>
</dbReference>
<dbReference type="Gene3D" id="3.40.640.10">
    <property type="entry name" value="Type I PLP-dependent aspartate aminotransferase-like (Major domain)"/>
    <property type="match status" value="1"/>
</dbReference>
<dbReference type="GO" id="GO:0042802">
    <property type="term" value="F:identical protein binding"/>
    <property type="evidence" value="ECO:0007669"/>
    <property type="project" value="TreeGrafter"/>
</dbReference>
<dbReference type="Gene3D" id="3.90.1150.10">
    <property type="entry name" value="Aspartate Aminotransferase, domain 1"/>
    <property type="match status" value="1"/>
</dbReference>
<reference evidence="8" key="1">
    <citation type="journal article" date="2015" name="Nature">
        <title>Complex archaea that bridge the gap between prokaryotes and eukaryotes.</title>
        <authorList>
            <person name="Spang A."/>
            <person name="Saw J.H."/>
            <person name="Jorgensen S.L."/>
            <person name="Zaremba-Niedzwiedzka K."/>
            <person name="Martijn J."/>
            <person name="Lind A.E."/>
            <person name="van Eijk R."/>
            <person name="Schleper C."/>
            <person name="Guy L."/>
            <person name="Ettema T.J."/>
        </authorList>
    </citation>
    <scope>NUCLEOTIDE SEQUENCE</scope>
</reference>
<evidence type="ECO:0000256" key="5">
    <source>
        <dbReference type="ARBA" id="ARBA00022679"/>
    </source>
</evidence>
<comment type="caution">
    <text evidence="8">The sequence shown here is derived from an EMBL/GenBank/DDBJ whole genome shotgun (WGS) entry which is preliminary data.</text>
</comment>
<accession>A0A0F9MKE3</accession>
<dbReference type="UniPathway" id="UPA00098">
    <property type="reaction ID" value="UER00358"/>
</dbReference>
<dbReference type="PROSITE" id="PS00600">
    <property type="entry name" value="AA_TRANSFER_CLASS_3"/>
    <property type="match status" value="1"/>
</dbReference>
<dbReference type="InterPro" id="IPR015422">
    <property type="entry name" value="PyrdxlP-dep_Trfase_small"/>
</dbReference>
<dbReference type="InterPro" id="IPR005814">
    <property type="entry name" value="Aminotrans_3"/>
</dbReference>
<evidence type="ECO:0000256" key="2">
    <source>
        <dbReference type="ARBA" id="ARBA00004998"/>
    </source>
</evidence>
<name>A0A0F9MKE3_9ZZZZ</name>
<keyword evidence="6" id="KW-0663">Pyridoxal phosphate</keyword>
<dbReference type="EC" id="2.6.1.13" evidence="3"/>
<dbReference type="InterPro" id="IPR049704">
    <property type="entry name" value="Aminotrans_3_PPA_site"/>
</dbReference>
<keyword evidence="5" id="KW-0808">Transferase</keyword>
<dbReference type="CDD" id="cd00610">
    <property type="entry name" value="OAT_like"/>
    <property type="match status" value="1"/>
</dbReference>
<keyword evidence="4" id="KW-0032">Aminotransferase</keyword>
<dbReference type="Pfam" id="PF00202">
    <property type="entry name" value="Aminotran_3"/>
    <property type="match status" value="1"/>
</dbReference>
<evidence type="ECO:0000256" key="3">
    <source>
        <dbReference type="ARBA" id="ARBA00012924"/>
    </source>
</evidence>
<gene>
    <name evidence="8" type="ORF">LCGC14_1372020</name>
</gene>
<dbReference type="GO" id="GO:0004587">
    <property type="term" value="F:ornithine aminotransferase activity"/>
    <property type="evidence" value="ECO:0007669"/>
    <property type="project" value="UniProtKB-EC"/>
</dbReference>
<evidence type="ECO:0000256" key="7">
    <source>
        <dbReference type="ARBA" id="ARBA00030587"/>
    </source>
</evidence>
<dbReference type="NCBIfam" id="TIGR01885">
    <property type="entry name" value="Orn_aminotrans"/>
    <property type="match status" value="1"/>
</dbReference>
<dbReference type="InterPro" id="IPR010164">
    <property type="entry name" value="Orn_aminotrans"/>
</dbReference>
<dbReference type="PANTHER" id="PTHR11986:SF18">
    <property type="entry name" value="ORNITHINE AMINOTRANSFERASE, MITOCHONDRIAL"/>
    <property type="match status" value="1"/>
</dbReference>
<evidence type="ECO:0000256" key="6">
    <source>
        <dbReference type="ARBA" id="ARBA00022898"/>
    </source>
</evidence>
<dbReference type="AlphaFoldDB" id="A0A0F9MKE3"/>
<dbReference type="EMBL" id="LAZR01008673">
    <property type="protein sequence ID" value="KKM77240.1"/>
    <property type="molecule type" value="Genomic_DNA"/>
</dbReference>
<comment type="pathway">
    <text evidence="2">Amino-acid biosynthesis; L-proline biosynthesis; L-glutamate 5-semialdehyde from L-ornithine: step 1/1.</text>
</comment>
<evidence type="ECO:0000256" key="1">
    <source>
        <dbReference type="ARBA" id="ARBA00001933"/>
    </source>
</evidence>
<dbReference type="GO" id="GO:0030170">
    <property type="term" value="F:pyridoxal phosphate binding"/>
    <property type="evidence" value="ECO:0007669"/>
    <property type="project" value="InterPro"/>
</dbReference>
<sequence>MPTSKDYIDMDLKYCAHNYHPIPVVISRAEGVWVYDPEGKKYLDCLSAYSSQNTGHCHPEIIAALIEQASKVTLTSRAFHNDMMGPFLKMLAKVVGPHINDPSNSGIMSIPMNTGTEAVSTGLKMIRAWGYIKKKIPKNEAKIIVCRNNFHGRTITISGFSSDISAVRYYGNFGPYTPGFIIIPYGDAEELENIILETGSEKVAAFLLEPIQGEAGVNIPSEGYLKKVREICTKYNVLMVLDEIQTGFCRTGEFFACDHENVKPDMLLLGKALGGGIYPVSACVSTREIIGPDVIKPGTHGSTFGGNPLACAVAMKSIDIHLRENLAQRAKEMGAYFLRRLKEISEKNTIIPVKDVRGKGLLIAIEFTEDARQLVEDLKNNGILAKDTHTTTIRFAPPLIISREEVDWALDIIDKVIVKQ</sequence>
<comment type="cofactor">
    <cofactor evidence="1">
        <name>pyridoxal 5'-phosphate</name>
        <dbReference type="ChEBI" id="CHEBI:597326"/>
    </cofactor>
</comment>
<organism evidence="8">
    <name type="scientific">marine sediment metagenome</name>
    <dbReference type="NCBI Taxonomy" id="412755"/>
    <lineage>
        <taxon>unclassified sequences</taxon>
        <taxon>metagenomes</taxon>
        <taxon>ecological metagenomes</taxon>
    </lineage>
</organism>
<dbReference type="InterPro" id="IPR015424">
    <property type="entry name" value="PyrdxlP-dep_Trfase"/>
</dbReference>
<evidence type="ECO:0000256" key="4">
    <source>
        <dbReference type="ARBA" id="ARBA00022576"/>
    </source>
</evidence>
<dbReference type="InterPro" id="IPR050103">
    <property type="entry name" value="Class-III_PLP-dep_AT"/>
</dbReference>
<proteinExistence type="predicted"/>
<dbReference type="PANTHER" id="PTHR11986">
    <property type="entry name" value="AMINOTRANSFERASE CLASS III"/>
    <property type="match status" value="1"/>
</dbReference>
<dbReference type="FunFam" id="3.40.640.10:FF:000011">
    <property type="entry name" value="Ornithine aminotransferase"/>
    <property type="match status" value="1"/>
</dbReference>
<dbReference type="SUPFAM" id="SSF53383">
    <property type="entry name" value="PLP-dependent transferases"/>
    <property type="match status" value="1"/>
</dbReference>
<dbReference type="GO" id="GO:0055129">
    <property type="term" value="P:L-proline biosynthetic process"/>
    <property type="evidence" value="ECO:0007669"/>
    <property type="project" value="UniProtKB-UniPathway"/>
</dbReference>
<evidence type="ECO:0000313" key="8">
    <source>
        <dbReference type="EMBL" id="KKM77240.1"/>
    </source>
</evidence>